<sequence length="579" mass="62935">MEPSASSVSLAVRPPRIGLTTLAATLSLNLLALALPLVVLQVFDRVIPFEAVETLSFLFMGLCVVVLLEFILKWCRSILQSEQAEQFEINLYQKFVDATLGADPEVFRQTTPAAHMERLSAIAQLRAHYGGQARLLLIDLPFTLIFVAMIGLIGGWLVIVPLASMALLLLFKTALTKAQSTVFSKRKKLDGRRYSFLVESLSQIRTLKANAMEPQMLRRYEMLQKQTADISHSVIQFSGLSQTFGALFSQLAVAGMGLLGCYLVITEHLGIAELAACMLLNGRTVQPMLKALNLWAQSESIAMAKAKIRDACEIPQRPAAPSLVEPLKGHIQLENLTLKRSDRDEYLFRNVSGQVKPGDCAVLQADNELAGTTFFKVLLAERQPSVGTVLIDGFQPGEVSNARGAGGIVYCEKNAVVFSGTVLENISAFGDGEVIKNALQLSELMGLDKILNRLPLGYNTPVHESRALMSNLNFLQSVNLVRALALRPSILLLNDVTATIDNTTKVRFETVLSEMKGSATIIISDGAGVASQLANTKIQLESTTSTTARAWAKDLADERTAADATNRSTDGGTNTKRIG</sequence>
<dbReference type="GO" id="GO:0016887">
    <property type="term" value="F:ATP hydrolysis activity"/>
    <property type="evidence" value="ECO:0007669"/>
    <property type="project" value="InterPro"/>
</dbReference>
<evidence type="ECO:0000259" key="7">
    <source>
        <dbReference type="PROSITE" id="PS50893"/>
    </source>
</evidence>
<dbReference type="AlphaFoldDB" id="A0A1X7BM52"/>
<keyword evidence="9" id="KW-0547">Nucleotide-binding</keyword>
<dbReference type="Gene3D" id="3.40.50.300">
    <property type="entry name" value="P-loop containing nucleotide triphosphate hydrolases"/>
    <property type="match status" value="1"/>
</dbReference>
<dbReference type="Gene3D" id="1.20.1560.10">
    <property type="entry name" value="ABC transporter type 1, transmembrane domain"/>
    <property type="match status" value="1"/>
</dbReference>
<dbReference type="GO" id="GO:0005524">
    <property type="term" value="F:ATP binding"/>
    <property type="evidence" value="ECO:0007669"/>
    <property type="project" value="UniProtKB-KW"/>
</dbReference>
<keyword evidence="10" id="KW-1185">Reference proteome</keyword>
<dbReference type="InterPro" id="IPR011527">
    <property type="entry name" value="ABC1_TM_dom"/>
</dbReference>
<proteinExistence type="predicted"/>
<dbReference type="EMBL" id="FWXB01000001">
    <property type="protein sequence ID" value="SMC10687.1"/>
    <property type="molecule type" value="Genomic_DNA"/>
</dbReference>
<dbReference type="PROSITE" id="PS50929">
    <property type="entry name" value="ABC_TM1F"/>
    <property type="match status" value="1"/>
</dbReference>
<keyword evidence="9" id="KW-0067">ATP-binding</keyword>
<keyword evidence="3 6" id="KW-1133">Transmembrane helix</keyword>
<dbReference type="InterPro" id="IPR003439">
    <property type="entry name" value="ABC_transporter-like_ATP-bd"/>
</dbReference>
<evidence type="ECO:0000256" key="6">
    <source>
        <dbReference type="SAM" id="Phobius"/>
    </source>
</evidence>
<feature type="domain" description="ABC transporter" evidence="7">
    <location>
        <begin position="331"/>
        <end position="567"/>
    </location>
</feature>
<keyword evidence="4 6" id="KW-0472">Membrane</keyword>
<dbReference type="PANTHER" id="PTHR24221">
    <property type="entry name" value="ATP-BINDING CASSETTE SUB-FAMILY B"/>
    <property type="match status" value="1"/>
</dbReference>
<organism evidence="9 10">
    <name type="scientific">Roseovarius aestuarii</name>
    <dbReference type="NCBI Taxonomy" id="475083"/>
    <lineage>
        <taxon>Bacteria</taxon>
        <taxon>Pseudomonadati</taxon>
        <taxon>Pseudomonadota</taxon>
        <taxon>Alphaproteobacteria</taxon>
        <taxon>Rhodobacterales</taxon>
        <taxon>Roseobacteraceae</taxon>
        <taxon>Roseovarius</taxon>
    </lineage>
</organism>
<feature type="transmembrane region" description="Helical" evidence="6">
    <location>
        <begin position="21"/>
        <end position="43"/>
    </location>
</feature>
<feature type="region of interest" description="Disordered" evidence="5">
    <location>
        <begin position="559"/>
        <end position="579"/>
    </location>
</feature>
<keyword evidence="2 6" id="KW-0812">Transmembrane</keyword>
<evidence type="ECO:0000256" key="3">
    <source>
        <dbReference type="ARBA" id="ARBA00022989"/>
    </source>
</evidence>
<evidence type="ECO:0000313" key="10">
    <source>
        <dbReference type="Proteomes" id="UP000193224"/>
    </source>
</evidence>
<dbReference type="GO" id="GO:0005886">
    <property type="term" value="C:plasma membrane"/>
    <property type="evidence" value="ECO:0007669"/>
    <property type="project" value="UniProtKB-SubCell"/>
</dbReference>
<feature type="transmembrane region" description="Helical" evidence="6">
    <location>
        <begin position="55"/>
        <end position="72"/>
    </location>
</feature>
<name>A0A1X7BM52_9RHOB</name>
<dbReference type="InterPro" id="IPR039421">
    <property type="entry name" value="Type_1_exporter"/>
</dbReference>
<evidence type="ECO:0000256" key="5">
    <source>
        <dbReference type="SAM" id="MobiDB-lite"/>
    </source>
</evidence>
<dbReference type="Proteomes" id="UP000193224">
    <property type="component" value="Unassembled WGS sequence"/>
</dbReference>
<reference evidence="9 10" key="1">
    <citation type="submission" date="2017-03" db="EMBL/GenBank/DDBJ databases">
        <authorList>
            <person name="Afonso C.L."/>
            <person name="Miller P.J."/>
            <person name="Scott M.A."/>
            <person name="Spackman E."/>
            <person name="Goraichik I."/>
            <person name="Dimitrov K.M."/>
            <person name="Suarez D.L."/>
            <person name="Swayne D.E."/>
        </authorList>
    </citation>
    <scope>NUCLEOTIDE SEQUENCE [LARGE SCALE GENOMIC DNA]</scope>
    <source>
        <strain evidence="9 10">CECT 7745</strain>
    </source>
</reference>
<evidence type="ECO:0000256" key="1">
    <source>
        <dbReference type="ARBA" id="ARBA00004651"/>
    </source>
</evidence>
<dbReference type="PROSITE" id="PS50893">
    <property type="entry name" value="ABC_TRANSPORTER_2"/>
    <property type="match status" value="1"/>
</dbReference>
<feature type="compositionally biased region" description="Polar residues" evidence="5">
    <location>
        <begin position="563"/>
        <end position="579"/>
    </location>
</feature>
<gene>
    <name evidence="9" type="primary">hlyB</name>
    <name evidence="9" type="ORF">ROA7745_00494</name>
</gene>
<feature type="domain" description="ABC transmembrane type-1" evidence="8">
    <location>
        <begin position="19"/>
        <end position="300"/>
    </location>
</feature>
<dbReference type="SUPFAM" id="SSF90123">
    <property type="entry name" value="ABC transporter transmembrane region"/>
    <property type="match status" value="1"/>
</dbReference>
<dbReference type="SUPFAM" id="SSF52540">
    <property type="entry name" value="P-loop containing nucleoside triphosphate hydrolases"/>
    <property type="match status" value="1"/>
</dbReference>
<dbReference type="PANTHER" id="PTHR24221:SF248">
    <property type="entry name" value="ABC TRANSPORTER TRANSMEMBRANE REGION"/>
    <property type="match status" value="1"/>
</dbReference>
<evidence type="ECO:0000256" key="4">
    <source>
        <dbReference type="ARBA" id="ARBA00023136"/>
    </source>
</evidence>
<evidence type="ECO:0000256" key="2">
    <source>
        <dbReference type="ARBA" id="ARBA00022692"/>
    </source>
</evidence>
<accession>A0A1X7BM52</accession>
<dbReference type="Pfam" id="PF00664">
    <property type="entry name" value="ABC_membrane"/>
    <property type="match status" value="1"/>
</dbReference>
<dbReference type="InterPro" id="IPR027417">
    <property type="entry name" value="P-loop_NTPase"/>
</dbReference>
<protein>
    <submittedName>
        <fullName evidence="9">Alpha-hemolysin translocation ATP-binding protein HlyB</fullName>
    </submittedName>
</protein>
<dbReference type="GO" id="GO:0140359">
    <property type="term" value="F:ABC-type transporter activity"/>
    <property type="evidence" value="ECO:0007669"/>
    <property type="project" value="InterPro"/>
</dbReference>
<comment type="subcellular location">
    <subcellularLocation>
        <location evidence="1">Cell membrane</location>
        <topology evidence="1">Multi-pass membrane protein</topology>
    </subcellularLocation>
</comment>
<evidence type="ECO:0000259" key="8">
    <source>
        <dbReference type="PROSITE" id="PS50929"/>
    </source>
</evidence>
<dbReference type="GO" id="GO:0034040">
    <property type="term" value="F:ATPase-coupled lipid transmembrane transporter activity"/>
    <property type="evidence" value="ECO:0007669"/>
    <property type="project" value="TreeGrafter"/>
</dbReference>
<evidence type="ECO:0000313" key="9">
    <source>
        <dbReference type="EMBL" id="SMC10687.1"/>
    </source>
</evidence>
<feature type="transmembrane region" description="Helical" evidence="6">
    <location>
        <begin position="144"/>
        <end position="171"/>
    </location>
</feature>
<dbReference type="Pfam" id="PF00005">
    <property type="entry name" value="ABC_tran"/>
    <property type="match status" value="1"/>
</dbReference>
<dbReference type="InterPro" id="IPR036640">
    <property type="entry name" value="ABC1_TM_sf"/>
</dbReference>